<evidence type="ECO:0000256" key="1">
    <source>
        <dbReference type="ARBA" id="ARBA00010688"/>
    </source>
</evidence>
<keyword evidence="4 7" id="KW-0418">Kinase</keyword>
<reference evidence="7 8" key="1">
    <citation type="submission" date="2019-06" db="EMBL/GenBank/DDBJ databases">
        <title>Genome sequence of Rhodobacteraceae bacterium D4M1.</title>
        <authorList>
            <person name="Cao J."/>
        </authorList>
    </citation>
    <scope>NUCLEOTIDE SEQUENCE [LARGE SCALE GENOMIC DNA]</scope>
    <source>
        <strain evidence="7 8">D4M1</strain>
    </source>
</reference>
<evidence type="ECO:0000256" key="3">
    <source>
        <dbReference type="ARBA" id="ARBA00022741"/>
    </source>
</evidence>
<keyword evidence="5" id="KW-0067">ATP-binding</keyword>
<dbReference type="PROSITE" id="PS00584">
    <property type="entry name" value="PFKB_KINASES_2"/>
    <property type="match status" value="1"/>
</dbReference>
<dbReference type="OrthoDB" id="9795789at2"/>
<gene>
    <name evidence="7" type="ORF">FDP22_06260</name>
</gene>
<evidence type="ECO:0000256" key="5">
    <source>
        <dbReference type="ARBA" id="ARBA00022840"/>
    </source>
</evidence>
<keyword evidence="3" id="KW-0547">Nucleotide-binding</keyword>
<proteinExistence type="inferred from homology"/>
<dbReference type="SUPFAM" id="SSF53613">
    <property type="entry name" value="Ribokinase-like"/>
    <property type="match status" value="1"/>
</dbReference>
<dbReference type="InterPro" id="IPR029056">
    <property type="entry name" value="Ribokinase-like"/>
</dbReference>
<evidence type="ECO:0000313" key="7">
    <source>
        <dbReference type="EMBL" id="QDL91422.1"/>
    </source>
</evidence>
<dbReference type="KEGG" id="ppru:FDP22_06260"/>
<keyword evidence="8" id="KW-1185">Reference proteome</keyword>
<dbReference type="Gene3D" id="3.40.1190.20">
    <property type="match status" value="1"/>
</dbReference>
<dbReference type="InterPro" id="IPR011611">
    <property type="entry name" value="PfkB_dom"/>
</dbReference>
<dbReference type="AlphaFoldDB" id="A0A5B8FY37"/>
<dbReference type="GO" id="GO:0005524">
    <property type="term" value="F:ATP binding"/>
    <property type="evidence" value="ECO:0007669"/>
    <property type="project" value="UniProtKB-KW"/>
</dbReference>
<evidence type="ECO:0000259" key="6">
    <source>
        <dbReference type="Pfam" id="PF00294"/>
    </source>
</evidence>
<comment type="similarity">
    <text evidence="1">Belongs to the carbohydrate kinase PfkB family.</text>
</comment>
<evidence type="ECO:0000256" key="2">
    <source>
        <dbReference type="ARBA" id="ARBA00022679"/>
    </source>
</evidence>
<organism evidence="7 8">
    <name type="scientific">Paroceanicella profunda</name>
    <dbReference type="NCBI Taxonomy" id="2579971"/>
    <lineage>
        <taxon>Bacteria</taxon>
        <taxon>Pseudomonadati</taxon>
        <taxon>Pseudomonadota</taxon>
        <taxon>Alphaproteobacteria</taxon>
        <taxon>Rhodobacterales</taxon>
        <taxon>Paracoccaceae</taxon>
        <taxon>Paroceanicella</taxon>
    </lineage>
</organism>
<dbReference type="EMBL" id="CP040818">
    <property type="protein sequence ID" value="QDL91422.1"/>
    <property type="molecule type" value="Genomic_DNA"/>
</dbReference>
<evidence type="ECO:0000256" key="4">
    <source>
        <dbReference type="ARBA" id="ARBA00022777"/>
    </source>
</evidence>
<sequence>MGGNGDGSKSHGNVMFLICGEALFDVYVGEATSTGVMLDARIGGSPYNVAMGLSRMGRTAGLLTGNAQDSLGARLMKAATEEGMDTRFLRPKPALTTLALIGVAPSGAAQYSFYSEGSVDWAITEADLPRLDDIKAVHVGSYSLVLEPSGSSFLTLARQARGTQLVSLDPNIRLGVVPDRARWQERIGDFLRCADLVKVSDEDLAVLCPGKGVETAARDWLAIGPKLVVVTLGAEGALAVSDSHMVRVPGKAVRVEDTVGAGDTFQAALLTALDEMGHASPSAIAELSAETISRALVFAVEASAITCQRRGADLPHRHLLPALL</sequence>
<dbReference type="Pfam" id="PF00294">
    <property type="entry name" value="PfkB"/>
    <property type="match status" value="1"/>
</dbReference>
<dbReference type="CDD" id="cd01167">
    <property type="entry name" value="bac_FRK"/>
    <property type="match status" value="1"/>
</dbReference>
<protein>
    <submittedName>
        <fullName evidence="7">Carbohydrate kinase</fullName>
    </submittedName>
</protein>
<feature type="domain" description="Carbohydrate kinase PfkB" evidence="6">
    <location>
        <begin position="40"/>
        <end position="314"/>
    </location>
</feature>
<name>A0A5B8FY37_9RHOB</name>
<keyword evidence="2" id="KW-0808">Transferase</keyword>
<accession>A0A5B8FY37</accession>
<dbReference type="PANTHER" id="PTHR43085">
    <property type="entry name" value="HEXOKINASE FAMILY MEMBER"/>
    <property type="match status" value="1"/>
</dbReference>
<dbReference type="PANTHER" id="PTHR43085:SF1">
    <property type="entry name" value="PSEUDOURIDINE KINASE-RELATED"/>
    <property type="match status" value="1"/>
</dbReference>
<evidence type="ECO:0000313" key="8">
    <source>
        <dbReference type="Proteomes" id="UP000305888"/>
    </source>
</evidence>
<dbReference type="Proteomes" id="UP000305888">
    <property type="component" value="Chromosome"/>
</dbReference>
<dbReference type="GO" id="GO:0016301">
    <property type="term" value="F:kinase activity"/>
    <property type="evidence" value="ECO:0007669"/>
    <property type="project" value="UniProtKB-KW"/>
</dbReference>
<dbReference type="InterPro" id="IPR002173">
    <property type="entry name" value="Carboh/pur_kinase_PfkB_CS"/>
</dbReference>
<dbReference type="InterPro" id="IPR050306">
    <property type="entry name" value="PfkB_Carbo_kinase"/>
</dbReference>